<evidence type="ECO:0000313" key="2">
    <source>
        <dbReference type="Proteomes" id="UP000254762"/>
    </source>
</evidence>
<dbReference type="AlphaFoldDB" id="A0A379SZG4"/>
<dbReference type="EMBL" id="UGXD01000002">
    <property type="protein sequence ID" value="SUG34438.1"/>
    <property type="molecule type" value="Genomic_DNA"/>
</dbReference>
<organism evidence="1 2">
    <name type="scientific">Salmonella enterica subsp. arizonae</name>
    <dbReference type="NCBI Taxonomy" id="59203"/>
    <lineage>
        <taxon>Bacteria</taxon>
        <taxon>Pseudomonadati</taxon>
        <taxon>Pseudomonadota</taxon>
        <taxon>Gammaproteobacteria</taxon>
        <taxon>Enterobacterales</taxon>
        <taxon>Enterobacteriaceae</taxon>
        <taxon>Salmonella</taxon>
    </lineage>
</organism>
<reference evidence="1 2" key="1">
    <citation type="submission" date="2018-06" db="EMBL/GenBank/DDBJ databases">
        <authorList>
            <consortium name="Pathogen Informatics"/>
            <person name="Doyle S."/>
        </authorList>
    </citation>
    <scope>NUCLEOTIDE SEQUENCE [LARGE SCALE GENOMIC DNA]</scope>
    <source>
        <strain evidence="1 2">NCTC7304</strain>
    </source>
</reference>
<evidence type="ECO:0000313" key="1">
    <source>
        <dbReference type="EMBL" id="SUG34438.1"/>
    </source>
</evidence>
<gene>
    <name evidence="1" type="ORF">NCTC7304_03957</name>
</gene>
<name>A0A379SZG4_SALER</name>
<protein>
    <submittedName>
        <fullName evidence="1">Transposase (Remnant)</fullName>
    </submittedName>
</protein>
<accession>A0A379SZG4</accession>
<dbReference type="Proteomes" id="UP000254762">
    <property type="component" value="Unassembled WGS sequence"/>
</dbReference>
<proteinExistence type="predicted"/>
<sequence>MDTITGDRVHSPAQTRLSVRKEKSQSLYDWIQAQLKTLSVHAEMAKAFGYMLKQCDALNVFSAATVGWRSTTTSVKTPYGAWRWAGVTICSSAQTGRRGSGDHLQPAGYVQTERSGVRDMVTRRAVENQRLAIEPGARTAALEPRNRKIILTLRPTRDAY</sequence>